<dbReference type="Pfam" id="PF00271">
    <property type="entry name" value="Helicase_C"/>
    <property type="match status" value="1"/>
</dbReference>
<evidence type="ECO:0000256" key="8">
    <source>
        <dbReference type="SAM" id="MobiDB-lite"/>
    </source>
</evidence>
<evidence type="ECO:0000256" key="6">
    <source>
        <dbReference type="PROSITE-ProRule" id="PRU00552"/>
    </source>
</evidence>
<dbReference type="InterPro" id="IPR001650">
    <property type="entry name" value="Helicase_C-like"/>
</dbReference>
<evidence type="ECO:0000256" key="1">
    <source>
        <dbReference type="ARBA" id="ARBA00022741"/>
    </source>
</evidence>
<dbReference type="GO" id="GO:0003676">
    <property type="term" value="F:nucleic acid binding"/>
    <property type="evidence" value="ECO:0007669"/>
    <property type="project" value="InterPro"/>
</dbReference>
<dbReference type="Pfam" id="PF00270">
    <property type="entry name" value="DEAD"/>
    <property type="match status" value="1"/>
</dbReference>
<dbReference type="STRING" id="1219032.GCA_001515545_00998"/>
<keyword evidence="1 7" id="KW-0547">Nucleotide-binding</keyword>
<feature type="compositionally biased region" description="Basic residues" evidence="8">
    <location>
        <begin position="401"/>
        <end position="410"/>
    </location>
</feature>
<dbReference type="PROSITE" id="PS51195">
    <property type="entry name" value="Q_MOTIF"/>
    <property type="match status" value="1"/>
</dbReference>
<dbReference type="GO" id="GO:0003724">
    <property type="term" value="F:RNA helicase activity"/>
    <property type="evidence" value="ECO:0007669"/>
    <property type="project" value="InterPro"/>
</dbReference>
<dbReference type="PANTHER" id="PTHR47959:SF13">
    <property type="entry name" value="ATP-DEPENDENT RNA HELICASE RHLE"/>
    <property type="match status" value="1"/>
</dbReference>
<gene>
    <name evidence="12" type="ORF">CRM82_18195</name>
</gene>
<evidence type="ECO:0000313" key="13">
    <source>
        <dbReference type="Proteomes" id="UP000220246"/>
    </source>
</evidence>
<dbReference type="GO" id="GO:0016787">
    <property type="term" value="F:hydrolase activity"/>
    <property type="evidence" value="ECO:0007669"/>
    <property type="project" value="UniProtKB-KW"/>
</dbReference>
<dbReference type="PROSITE" id="PS00039">
    <property type="entry name" value="DEAD_ATP_HELICASE"/>
    <property type="match status" value="1"/>
</dbReference>
<dbReference type="AlphaFoldDB" id="A0A2A7V0P7"/>
<dbReference type="CDD" id="cd18787">
    <property type="entry name" value="SF2_C_DEAD"/>
    <property type="match status" value="1"/>
</dbReference>
<dbReference type="RefSeq" id="WP_066534167.1">
    <property type="nucleotide sequence ID" value="NZ_PDEA01000001.1"/>
</dbReference>
<dbReference type="EMBL" id="PDEA01000001">
    <property type="protein sequence ID" value="PEH91175.1"/>
    <property type="molecule type" value="Genomic_DNA"/>
</dbReference>
<evidence type="ECO:0000256" key="3">
    <source>
        <dbReference type="ARBA" id="ARBA00022806"/>
    </source>
</evidence>
<keyword evidence="13" id="KW-1185">Reference proteome</keyword>
<feature type="domain" description="DEAD-box RNA helicase Q" evidence="11">
    <location>
        <begin position="1"/>
        <end position="29"/>
    </location>
</feature>
<evidence type="ECO:0000256" key="4">
    <source>
        <dbReference type="ARBA" id="ARBA00022840"/>
    </source>
</evidence>
<sequence>MSFASLGLAPSLVHAAQRHGLLAPTAIQTQALPAILDGQDLRACAPTGSGKTAAYVLPLLQRWMLADAPAGPRSTQTLVLVPTRELASQVAELVYHLGEAMGQRPKVAVLTGGVSINPQLMALRGGVDWVIATPGRLLDVVEHSRLQLNRIHTLVLDEADRLMDLGFAEELDRVLALLPATGQRQTLLLSATFPPAVEAIAARLLQDAAARVEIASTHQQDATIVQRALHVDAARRTPLLRDLLQEFQWPRALVFVASRYSAEHVAFKLKAHGIAARAFHGELSQGARQAALADFKSGLLQVLVTTDLAARGIHVDALPVVINYDLPRSPTDYTHRIGRTGRAGLSGLAISLVSPATAAHWQLIAKRNALEVALEDLPAYPVTEQPPARAAHEDGDNGGVKGKRMSKKDKLRAAAAAAAAAGGGTTPR</sequence>
<protein>
    <submittedName>
        <fullName evidence="12">ATP-dependent helicase</fullName>
    </submittedName>
</protein>
<evidence type="ECO:0000256" key="2">
    <source>
        <dbReference type="ARBA" id="ARBA00022801"/>
    </source>
</evidence>
<dbReference type="InterPro" id="IPR000629">
    <property type="entry name" value="RNA-helicase_DEAD-box_CS"/>
</dbReference>
<evidence type="ECO:0000256" key="7">
    <source>
        <dbReference type="RuleBase" id="RU000492"/>
    </source>
</evidence>
<dbReference type="GO" id="GO:0005524">
    <property type="term" value="F:ATP binding"/>
    <property type="evidence" value="ECO:0007669"/>
    <property type="project" value="UniProtKB-KW"/>
</dbReference>
<dbReference type="InterPro" id="IPR011545">
    <property type="entry name" value="DEAD/DEAH_box_helicase_dom"/>
</dbReference>
<feature type="region of interest" description="Disordered" evidence="8">
    <location>
        <begin position="383"/>
        <end position="428"/>
    </location>
</feature>
<reference evidence="13" key="1">
    <citation type="submission" date="2017-09" db="EMBL/GenBank/DDBJ databases">
        <title>FDA dAtabase for Regulatory Grade micrObial Sequences (FDA-ARGOS): Supporting development and validation of Infectious Disease Dx tests.</title>
        <authorList>
            <person name="Minogue T."/>
            <person name="Wolcott M."/>
            <person name="Wasieloski L."/>
            <person name="Aguilar W."/>
            <person name="Moore D."/>
            <person name="Tallon L."/>
            <person name="Sadzewicz L."/>
            <person name="Ott S."/>
            <person name="Zhao X."/>
            <person name="Nagaraj S."/>
            <person name="Vavikolanu K."/>
            <person name="Aluvathingal J."/>
            <person name="Nadendla S."/>
            <person name="Sichtig H."/>
        </authorList>
    </citation>
    <scope>NUCLEOTIDE SEQUENCE [LARGE SCALE GENOMIC DNA]</scope>
    <source>
        <strain evidence="13">FDAARGOS_394</strain>
    </source>
</reference>
<organism evidence="12 13">
    <name type="scientific">Comamonas terrigena</name>
    <dbReference type="NCBI Taxonomy" id="32013"/>
    <lineage>
        <taxon>Bacteria</taxon>
        <taxon>Pseudomonadati</taxon>
        <taxon>Pseudomonadota</taxon>
        <taxon>Betaproteobacteria</taxon>
        <taxon>Burkholderiales</taxon>
        <taxon>Comamonadaceae</taxon>
        <taxon>Comamonas</taxon>
    </lineage>
</organism>
<dbReference type="PROSITE" id="PS51192">
    <property type="entry name" value="HELICASE_ATP_BIND_1"/>
    <property type="match status" value="1"/>
</dbReference>
<keyword evidence="2 7" id="KW-0378">Hydrolase</keyword>
<dbReference type="GeneID" id="80802559"/>
<dbReference type="Proteomes" id="UP000220246">
    <property type="component" value="Unassembled WGS sequence"/>
</dbReference>
<comment type="similarity">
    <text evidence="5 7">Belongs to the DEAD box helicase family.</text>
</comment>
<dbReference type="PANTHER" id="PTHR47959">
    <property type="entry name" value="ATP-DEPENDENT RNA HELICASE RHLE-RELATED"/>
    <property type="match status" value="1"/>
</dbReference>
<dbReference type="CDD" id="cd00268">
    <property type="entry name" value="DEADc"/>
    <property type="match status" value="1"/>
</dbReference>
<comment type="caution">
    <text evidence="12">The sequence shown here is derived from an EMBL/GenBank/DDBJ whole genome shotgun (WGS) entry which is preliminary data.</text>
</comment>
<dbReference type="InterPro" id="IPR027417">
    <property type="entry name" value="P-loop_NTPase"/>
</dbReference>
<evidence type="ECO:0000256" key="5">
    <source>
        <dbReference type="ARBA" id="ARBA00038437"/>
    </source>
</evidence>
<evidence type="ECO:0000313" key="12">
    <source>
        <dbReference type="EMBL" id="PEH91175.1"/>
    </source>
</evidence>
<dbReference type="PROSITE" id="PS51194">
    <property type="entry name" value="HELICASE_CTER"/>
    <property type="match status" value="1"/>
</dbReference>
<dbReference type="OrthoDB" id="8520957at2"/>
<dbReference type="InterPro" id="IPR044742">
    <property type="entry name" value="DEAD/DEAH_RhlB"/>
</dbReference>
<feature type="domain" description="Helicase C-terminal" evidence="10">
    <location>
        <begin position="239"/>
        <end position="388"/>
    </location>
</feature>
<dbReference type="SMART" id="SM00490">
    <property type="entry name" value="HELICc"/>
    <property type="match status" value="1"/>
</dbReference>
<dbReference type="GO" id="GO:0005829">
    <property type="term" value="C:cytosol"/>
    <property type="evidence" value="ECO:0007669"/>
    <property type="project" value="TreeGrafter"/>
</dbReference>
<evidence type="ECO:0000259" key="10">
    <source>
        <dbReference type="PROSITE" id="PS51194"/>
    </source>
</evidence>
<feature type="short sequence motif" description="Q motif" evidence="6">
    <location>
        <begin position="1"/>
        <end position="29"/>
    </location>
</feature>
<evidence type="ECO:0000259" key="9">
    <source>
        <dbReference type="PROSITE" id="PS51192"/>
    </source>
</evidence>
<keyword evidence="3 7" id="KW-0347">Helicase</keyword>
<dbReference type="Gene3D" id="3.40.50.300">
    <property type="entry name" value="P-loop containing nucleotide triphosphate hydrolases"/>
    <property type="match status" value="2"/>
</dbReference>
<name>A0A2A7V0P7_COMTR</name>
<accession>A0A2A7V0P7</accession>
<dbReference type="SUPFAM" id="SSF52540">
    <property type="entry name" value="P-loop containing nucleoside triphosphate hydrolases"/>
    <property type="match status" value="1"/>
</dbReference>
<proteinExistence type="inferred from homology"/>
<keyword evidence="4 7" id="KW-0067">ATP-binding</keyword>
<dbReference type="InterPro" id="IPR014001">
    <property type="entry name" value="Helicase_ATP-bd"/>
</dbReference>
<dbReference type="InterPro" id="IPR050079">
    <property type="entry name" value="DEAD_box_RNA_helicase"/>
</dbReference>
<feature type="domain" description="Helicase ATP-binding" evidence="9">
    <location>
        <begin position="32"/>
        <end position="211"/>
    </location>
</feature>
<dbReference type="SMART" id="SM00487">
    <property type="entry name" value="DEXDc"/>
    <property type="match status" value="1"/>
</dbReference>
<dbReference type="InterPro" id="IPR014014">
    <property type="entry name" value="RNA_helicase_DEAD_Q_motif"/>
</dbReference>
<evidence type="ECO:0000259" key="11">
    <source>
        <dbReference type="PROSITE" id="PS51195"/>
    </source>
</evidence>